<evidence type="ECO:0000256" key="4">
    <source>
        <dbReference type="SAM" id="Coils"/>
    </source>
</evidence>
<dbReference type="GO" id="GO:0090734">
    <property type="term" value="C:site of DNA damage"/>
    <property type="evidence" value="ECO:0007669"/>
    <property type="project" value="TreeGrafter"/>
</dbReference>
<accession>A0A1J1ICS3</accession>
<gene>
    <name evidence="7" type="ORF">CLUMA_CG009668</name>
</gene>
<proteinExistence type="predicted"/>
<keyword evidence="1 3" id="KW-0863">Zinc-finger</keyword>
<keyword evidence="1 3" id="KW-0479">Metal-binding</keyword>
<dbReference type="AlphaFoldDB" id="A0A1J1ICS3"/>
<feature type="compositionally biased region" description="Low complexity" evidence="5">
    <location>
        <begin position="253"/>
        <end position="267"/>
    </location>
</feature>
<evidence type="ECO:0000256" key="3">
    <source>
        <dbReference type="PROSITE-ProRule" id="PRU00175"/>
    </source>
</evidence>
<sequence>MNLFCPICSELQLKTENIISTQCGHIFHRNCLENWLKTSSRSCPTCRTATNSHNLIKLFFEVDDNKGALNFDEILKTNDEISKEMKLLKDEKAKQQQKILNLEQELKDNAEKIKKYERQKQLDDMALAGLKSIRKDSQEQIVKLNEAIKILKLDLLGEKQLRRMHQERLHYLDPSNDNYNTACIDVDKKTLEIASKINLNNQSSSLATTSNLNKADVSSFQISPEAQEPKADFKKSPPLNFIIPSKIQKGSNKDNSSSSASNGFGSSRQQNHQQILKRPCIQMNKKPTGFSYNTSSQQPIAGFNFNFDNSQNSPQPQPSTSTNTLPNKTQNRTFGEKGTFSQPIKLPNSTGDNISCIGFNLSHDVPTFTSACSSPSTFLSTALNDSLRPFNFSSSNNSSGSYRMLNGHGPKSSDR</sequence>
<dbReference type="GO" id="GO:0061630">
    <property type="term" value="F:ubiquitin protein ligase activity"/>
    <property type="evidence" value="ECO:0007669"/>
    <property type="project" value="TreeGrafter"/>
</dbReference>
<organism evidence="7 8">
    <name type="scientific">Clunio marinus</name>
    <dbReference type="NCBI Taxonomy" id="568069"/>
    <lineage>
        <taxon>Eukaryota</taxon>
        <taxon>Metazoa</taxon>
        <taxon>Ecdysozoa</taxon>
        <taxon>Arthropoda</taxon>
        <taxon>Hexapoda</taxon>
        <taxon>Insecta</taxon>
        <taxon>Pterygota</taxon>
        <taxon>Neoptera</taxon>
        <taxon>Endopterygota</taxon>
        <taxon>Diptera</taxon>
        <taxon>Nematocera</taxon>
        <taxon>Chironomoidea</taxon>
        <taxon>Chironomidae</taxon>
        <taxon>Clunio</taxon>
    </lineage>
</organism>
<feature type="region of interest" description="Disordered" evidence="5">
    <location>
        <begin position="224"/>
        <end position="273"/>
    </location>
</feature>
<dbReference type="GO" id="GO:0016567">
    <property type="term" value="P:protein ubiquitination"/>
    <property type="evidence" value="ECO:0007669"/>
    <property type="project" value="TreeGrafter"/>
</dbReference>
<dbReference type="GO" id="GO:0005634">
    <property type="term" value="C:nucleus"/>
    <property type="evidence" value="ECO:0007669"/>
    <property type="project" value="TreeGrafter"/>
</dbReference>
<dbReference type="SMART" id="SM00184">
    <property type="entry name" value="RING"/>
    <property type="match status" value="1"/>
</dbReference>
<evidence type="ECO:0000256" key="1">
    <source>
        <dbReference type="ARBA" id="ARBA00022771"/>
    </source>
</evidence>
<dbReference type="PANTHER" id="PTHR46569:SF1">
    <property type="entry name" value="E3 UBIQUITIN-PROTEIN LIGASE RFWD3-RELATED"/>
    <property type="match status" value="1"/>
</dbReference>
<feature type="region of interest" description="Disordered" evidence="5">
    <location>
        <begin position="393"/>
        <end position="415"/>
    </location>
</feature>
<evidence type="ECO:0000313" key="7">
    <source>
        <dbReference type="EMBL" id="CRK96241.1"/>
    </source>
</evidence>
<dbReference type="Proteomes" id="UP000183832">
    <property type="component" value="Unassembled WGS sequence"/>
</dbReference>
<dbReference type="GO" id="GO:0031297">
    <property type="term" value="P:replication fork processing"/>
    <property type="evidence" value="ECO:0007669"/>
    <property type="project" value="TreeGrafter"/>
</dbReference>
<evidence type="ECO:0000259" key="6">
    <source>
        <dbReference type="PROSITE" id="PS50089"/>
    </source>
</evidence>
<dbReference type="PANTHER" id="PTHR46569">
    <property type="entry name" value="E3 UBIQUITIN-PROTEIN LIGASE TRAIP"/>
    <property type="match status" value="1"/>
</dbReference>
<dbReference type="OrthoDB" id="8118048at2759"/>
<evidence type="ECO:0000256" key="2">
    <source>
        <dbReference type="ARBA" id="ARBA00022833"/>
    </source>
</evidence>
<protein>
    <submittedName>
        <fullName evidence="7">CLUMA_CG009668, isoform A</fullName>
    </submittedName>
</protein>
<name>A0A1J1ICS3_9DIPT</name>
<dbReference type="PROSITE" id="PS50089">
    <property type="entry name" value="ZF_RING_2"/>
    <property type="match status" value="1"/>
</dbReference>
<dbReference type="SUPFAM" id="SSF57850">
    <property type="entry name" value="RING/U-box"/>
    <property type="match status" value="1"/>
</dbReference>
<keyword evidence="8" id="KW-1185">Reference proteome</keyword>
<reference evidence="7 8" key="1">
    <citation type="submission" date="2015-04" db="EMBL/GenBank/DDBJ databases">
        <authorList>
            <person name="Syromyatnikov M.Y."/>
            <person name="Popov V.N."/>
        </authorList>
    </citation>
    <scope>NUCLEOTIDE SEQUENCE [LARGE SCALE GENOMIC DNA]</scope>
</reference>
<feature type="compositionally biased region" description="Low complexity" evidence="5">
    <location>
        <begin position="309"/>
        <end position="324"/>
    </location>
</feature>
<dbReference type="EMBL" id="CVRI01000043">
    <property type="protein sequence ID" value="CRK96241.1"/>
    <property type="molecule type" value="Genomic_DNA"/>
</dbReference>
<dbReference type="Gene3D" id="3.30.40.10">
    <property type="entry name" value="Zinc/RING finger domain, C3HC4 (zinc finger)"/>
    <property type="match status" value="1"/>
</dbReference>
<evidence type="ECO:0000256" key="5">
    <source>
        <dbReference type="SAM" id="MobiDB-lite"/>
    </source>
</evidence>
<keyword evidence="2" id="KW-0862">Zinc</keyword>
<feature type="region of interest" description="Disordered" evidence="5">
    <location>
        <begin position="301"/>
        <end position="346"/>
    </location>
</feature>
<dbReference type="InterPro" id="IPR001841">
    <property type="entry name" value="Znf_RING"/>
</dbReference>
<feature type="coiled-coil region" evidence="4">
    <location>
        <begin position="71"/>
        <end position="154"/>
    </location>
</feature>
<evidence type="ECO:0000313" key="8">
    <source>
        <dbReference type="Proteomes" id="UP000183832"/>
    </source>
</evidence>
<feature type="compositionally biased region" description="Polar residues" evidence="5">
    <location>
        <begin position="325"/>
        <end position="346"/>
    </location>
</feature>
<dbReference type="Pfam" id="PF13639">
    <property type="entry name" value="zf-RING_2"/>
    <property type="match status" value="1"/>
</dbReference>
<dbReference type="CDD" id="cd16448">
    <property type="entry name" value="RING-H2"/>
    <property type="match status" value="1"/>
</dbReference>
<keyword evidence="4" id="KW-0175">Coiled coil</keyword>
<feature type="domain" description="RING-type" evidence="6">
    <location>
        <begin position="5"/>
        <end position="47"/>
    </location>
</feature>
<dbReference type="InterPro" id="IPR052639">
    <property type="entry name" value="TRAIP_ubiq-protein_ligase"/>
</dbReference>
<dbReference type="InterPro" id="IPR013083">
    <property type="entry name" value="Znf_RING/FYVE/PHD"/>
</dbReference>
<dbReference type="GO" id="GO:0008270">
    <property type="term" value="F:zinc ion binding"/>
    <property type="evidence" value="ECO:0007669"/>
    <property type="project" value="UniProtKB-KW"/>
</dbReference>